<name>A0A4R4YNN4_9ACTN</name>
<organism evidence="5 6">
    <name type="scientific">Kribbella antibiotica</name>
    <dbReference type="NCBI Taxonomy" id="190195"/>
    <lineage>
        <taxon>Bacteria</taxon>
        <taxon>Bacillati</taxon>
        <taxon>Actinomycetota</taxon>
        <taxon>Actinomycetes</taxon>
        <taxon>Propionibacteriales</taxon>
        <taxon>Kribbellaceae</taxon>
        <taxon>Kribbella</taxon>
    </lineage>
</organism>
<evidence type="ECO:0000256" key="1">
    <source>
        <dbReference type="ARBA" id="ARBA00001426"/>
    </source>
</evidence>
<dbReference type="InterPro" id="IPR013341">
    <property type="entry name" value="Mandelate_racemase_N_dom"/>
</dbReference>
<dbReference type="OrthoDB" id="5168231at2"/>
<protein>
    <recommendedName>
        <fullName evidence="3">glucarate dehydratase</fullName>
        <ecNumber evidence="3">4.2.1.40</ecNumber>
    </recommendedName>
</protein>
<dbReference type="SUPFAM" id="SSF54826">
    <property type="entry name" value="Enolase N-terminal domain-like"/>
    <property type="match status" value="1"/>
</dbReference>
<dbReference type="Proteomes" id="UP000295124">
    <property type="component" value="Unassembled WGS sequence"/>
</dbReference>
<dbReference type="SFLD" id="SFLDS00001">
    <property type="entry name" value="Enolase"/>
    <property type="match status" value="1"/>
</dbReference>
<dbReference type="PANTHER" id="PTHR48080:SF4">
    <property type="entry name" value="GLUCARATE DEHYDRATASE"/>
    <property type="match status" value="1"/>
</dbReference>
<reference evidence="5 6" key="1">
    <citation type="submission" date="2019-03" db="EMBL/GenBank/DDBJ databases">
        <title>Draft genome sequences of novel Actinobacteria.</title>
        <authorList>
            <person name="Sahin N."/>
            <person name="Ay H."/>
            <person name="Saygin H."/>
        </authorList>
    </citation>
    <scope>NUCLEOTIDE SEQUENCE [LARGE SCALE GENOMIC DNA]</scope>
    <source>
        <strain evidence="5 6">JCM 13523</strain>
    </source>
</reference>
<sequence>MTTLTDALITEVEVIVLDNGIEYGTRLGDDERAGPRHTCLIRVATDAGVEGYGDVDSHPWVVKSIVEAVSHIPAFCAGLREAAVGQSVWDRNALWERLYQASWYHGRRGPALHALSGIDLAVWDICGRLSGQSMASLLGGRRRDRVLAYASTLFRETPDEMRAATRSYLDRGFRAIKFGWGPWGSEGSRALLAAARAEAGPDIRLMVDGYLPGDFNAVRRFVSSLEDLDPYWVEEPFPADRPRDLARLGRETGLTIASGEQLGGDEFNELLAEPGVSVIQPDLSRCGGFTTLQSLAAVVAREGRRIVPHAWTSPLLTAGTVQAAAWLPDPVMVEYNVSSAPISRDLAPALPLVDGHVHVPSGPGVGVDVDPEVVAKYRIA</sequence>
<dbReference type="InterPro" id="IPR029017">
    <property type="entry name" value="Enolase-like_N"/>
</dbReference>
<dbReference type="InterPro" id="IPR036849">
    <property type="entry name" value="Enolase-like_C_sf"/>
</dbReference>
<evidence type="ECO:0000313" key="6">
    <source>
        <dbReference type="Proteomes" id="UP000295124"/>
    </source>
</evidence>
<dbReference type="InterPro" id="IPR013342">
    <property type="entry name" value="Mandelate_racemase_C"/>
</dbReference>
<evidence type="ECO:0000313" key="5">
    <source>
        <dbReference type="EMBL" id="TDD46633.1"/>
    </source>
</evidence>
<evidence type="ECO:0000256" key="3">
    <source>
        <dbReference type="ARBA" id="ARBA00011973"/>
    </source>
</evidence>
<evidence type="ECO:0000256" key="2">
    <source>
        <dbReference type="ARBA" id="ARBA00005183"/>
    </source>
</evidence>
<dbReference type="SFLD" id="SFLDG00179">
    <property type="entry name" value="mandelate_racemase"/>
    <property type="match status" value="1"/>
</dbReference>
<comment type="pathway">
    <text evidence="2">Carbohydrate acid metabolism; D-glucarate degradation; 2,5-dioxopentanoate from D-glucarate: step 1/2.</text>
</comment>
<dbReference type="PANTHER" id="PTHR48080">
    <property type="entry name" value="D-GALACTONATE DEHYDRATASE-RELATED"/>
    <property type="match status" value="1"/>
</dbReference>
<gene>
    <name evidence="5" type="ORF">E1263_36055</name>
</gene>
<dbReference type="SMART" id="SM00922">
    <property type="entry name" value="MR_MLE"/>
    <property type="match status" value="1"/>
</dbReference>
<comment type="catalytic activity">
    <reaction evidence="1">
        <text>D-glucarate = 5-dehydro-4-deoxy-D-glucarate + H2O</text>
        <dbReference type="Rhea" id="RHEA:14573"/>
        <dbReference type="ChEBI" id="CHEBI:15377"/>
        <dbReference type="ChEBI" id="CHEBI:30612"/>
        <dbReference type="ChEBI" id="CHEBI:42819"/>
        <dbReference type="EC" id="4.2.1.40"/>
    </reaction>
</comment>
<comment type="caution">
    <text evidence="5">The sequence shown here is derived from an EMBL/GenBank/DDBJ whole genome shotgun (WGS) entry which is preliminary data.</text>
</comment>
<dbReference type="CDD" id="cd03316">
    <property type="entry name" value="MR_like"/>
    <property type="match status" value="1"/>
</dbReference>
<dbReference type="GO" id="GO:0008872">
    <property type="term" value="F:glucarate dehydratase activity"/>
    <property type="evidence" value="ECO:0007669"/>
    <property type="project" value="UniProtKB-EC"/>
</dbReference>
<dbReference type="Gene3D" id="3.20.20.120">
    <property type="entry name" value="Enolase-like C-terminal domain"/>
    <property type="match status" value="1"/>
</dbReference>
<proteinExistence type="predicted"/>
<dbReference type="InterPro" id="IPR029065">
    <property type="entry name" value="Enolase_C-like"/>
</dbReference>
<dbReference type="Gene3D" id="3.30.390.10">
    <property type="entry name" value="Enolase-like, N-terminal domain"/>
    <property type="match status" value="1"/>
</dbReference>
<dbReference type="RefSeq" id="WP_132175761.1">
    <property type="nucleotide sequence ID" value="NZ_SMKX01000168.1"/>
</dbReference>
<accession>A0A4R4YNN4</accession>
<dbReference type="Pfam" id="PF02746">
    <property type="entry name" value="MR_MLE_N"/>
    <property type="match status" value="1"/>
</dbReference>
<dbReference type="Pfam" id="PF13378">
    <property type="entry name" value="MR_MLE_C"/>
    <property type="match status" value="1"/>
</dbReference>
<dbReference type="AlphaFoldDB" id="A0A4R4YNN4"/>
<dbReference type="SUPFAM" id="SSF51604">
    <property type="entry name" value="Enolase C-terminal domain-like"/>
    <property type="match status" value="1"/>
</dbReference>
<keyword evidence="6" id="KW-1185">Reference proteome</keyword>
<evidence type="ECO:0000259" key="4">
    <source>
        <dbReference type="SMART" id="SM00922"/>
    </source>
</evidence>
<dbReference type="InterPro" id="IPR034593">
    <property type="entry name" value="DgoD-like"/>
</dbReference>
<feature type="domain" description="Mandelate racemase/muconate lactonizing enzyme C-terminal" evidence="4">
    <location>
        <begin position="158"/>
        <end position="255"/>
    </location>
</feature>
<dbReference type="EMBL" id="SMKX01000168">
    <property type="protein sequence ID" value="TDD46633.1"/>
    <property type="molecule type" value="Genomic_DNA"/>
</dbReference>
<dbReference type="EC" id="4.2.1.40" evidence="3"/>